<reference evidence="8 9" key="1">
    <citation type="submission" date="2024-05" db="EMBL/GenBank/DDBJ databases">
        <title>A draft genome resource for the thread blight pathogen Marasmius tenuissimus strain MS-2.</title>
        <authorList>
            <person name="Yulfo-Soto G.E."/>
            <person name="Baruah I.K."/>
            <person name="Amoako-Attah I."/>
            <person name="Bukari Y."/>
            <person name="Meinhardt L.W."/>
            <person name="Bailey B.A."/>
            <person name="Cohen S.P."/>
        </authorList>
    </citation>
    <scope>NUCLEOTIDE SEQUENCE [LARGE SCALE GENOMIC DNA]</scope>
    <source>
        <strain evidence="8 9">MS-2</strain>
    </source>
</reference>
<evidence type="ECO:0000256" key="3">
    <source>
        <dbReference type="ARBA" id="ARBA00022989"/>
    </source>
</evidence>
<feature type="transmembrane region" description="Helical" evidence="6">
    <location>
        <begin position="12"/>
        <end position="31"/>
    </location>
</feature>
<dbReference type="Proteomes" id="UP001437256">
    <property type="component" value="Unassembled WGS sequence"/>
</dbReference>
<dbReference type="PANTHER" id="PTHR33048">
    <property type="entry name" value="PTH11-LIKE INTEGRAL MEMBRANE PROTEIN (AFU_ORTHOLOGUE AFUA_5G11245)"/>
    <property type="match status" value="1"/>
</dbReference>
<dbReference type="Pfam" id="PF20684">
    <property type="entry name" value="Fung_rhodopsin"/>
    <property type="match status" value="1"/>
</dbReference>
<keyword evidence="4 6" id="KW-0472">Membrane</keyword>
<evidence type="ECO:0000256" key="1">
    <source>
        <dbReference type="ARBA" id="ARBA00004141"/>
    </source>
</evidence>
<evidence type="ECO:0000313" key="8">
    <source>
        <dbReference type="EMBL" id="KAL0069840.1"/>
    </source>
</evidence>
<gene>
    <name evidence="8" type="ORF">AAF712_003110</name>
</gene>
<feature type="domain" description="Rhodopsin" evidence="7">
    <location>
        <begin position="27"/>
        <end position="238"/>
    </location>
</feature>
<feature type="transmembrane region" description="Helical" evidence="6">
    <location>
        <begin position="84"/>
        <end position="104"/>
    </location>
</feature>
<dbReference type="InterPro" id="IPR052337">
    <property type="entry name" value="SAT4-like"/>
</dbReference>
<dbReference type="InterPro" id="IPR049326">
    <property type="entry name" value="Rhodopsin_dom_fungi"/>
</dbReference>
<dbReference type="EMBL" id="JBBXMP010000010">
    <property type="protein sequence ID" value="KAL0069840.1"/>
    <property type="molecule type" value="Genomic_DNA"/>
</dbReference>
<evidence type="ECO:0000256" key="2">
    <source>
        <dbReference type="ARBA" id="ARBA00022692"/>
    </source>
</evidence>
<dbReference type="PANTHER" id="PTHR33048:SF47">
    <property type="entry name" value="INTEGRAL MEMBRANE PROTEIN-RELATED"/>
    <property type="match status" value="1"/>
</dbReference>
<feature type="transmembrane region" description="Helical" evidence="6">
    <location>
        <begin position="111"/>
        <end position="132"/>
    </location>
</feature>
<feature type="transmembrane region" description="Helical" evidence="6">
    <location>
        <begin position="188"/>
        <end position="210"/>
    </location>
</feature>
<accession>A0ABR3A780</accession>
<feature type="transmembrane region" description="Helical" evidence="6">
    <location>
        <begin position="222"/>
        <end position="244"/>
    </location>
</feature>
<evidence type="ECO:0000313" key="9">
    <source>
        <dbReference type="Proteomes" id="UP001437256"/>
    </source>
</evidence>
<keyword evidence="3 6" id="KW-1133">Transmembrane helix</keyword>
<evidence type="ECO:0000259" key="7">
    <source>
        <dbReference type="Pfam" id="PF20684"/>
    </source>
</evidence>
<protein>
    <recommendedName>
        <fullName evidence="7">Rhodopsin domain-containing protein</fullName>
    </recommendedName>
</protein>
<proteinExistence type="inferred from homology"/>
<organism evidence="8 9">
    <name type="scientific">Marasmius tenuissimus</name>
    <dbReference type="NCBI Taxonomy" id="585030"/>
    <lineage>
        <taxon>Eukaryota</taxon>
        <taxon>Fungi</taxon>
        <taxon>Dikarya</taxon>
        <taxon>Basidiomycota</taxon>
        <taxon>Agaricomycotina</taxon>
        <taxon>Agaricomycetes</taxon>
        <taxon>Agaricomycetidae</taxon>
        <taxon>Agaricales</taxon>
        <taxon>Marasmiineae</taxon>
        <taxon>Marasmiaceae</taxon>
        <taxon>Marasmius</taxon>
    </lineage>
</organism>
<comment type="similarity">
    <text evidence="5">Belongs to the SAT4 family.</text>
</comment>
<feature type="transmembrane region" description="Helical" evidence="6">
    <location>
        <begin position="43"/>
        <end position="64"/>
    </location>
</feature>
<evidence type="ECO:0000256" key="6">
    <source>
        <dbReference type="SAM" id="Phobius"/>
    </source>
</evidence>
<sequence length="334" mass="37340">MAKGPTLDETRVIGCVGSAIAIMVTLFRLWIRIRRRNLWWDDASAFLAMIAIIVFMIGIVTFTTNPTTNPRSLKIAAYYMVDNGFYGVIWVSRASIFFTLLRLAYGRFRTILRWCIGAVGVTYAVLFAQVFWTCEGNPAWKDAPIAQCMLGKKVAIAQLITDCLFDSILVAAPIYLLRHMKNKRGLKIRLIAVFSSTIFTTAFSLAHAWAIIEDRGLMEFTLASVEVFVSLIVVNLTVIVSWIFRLNDDTTAESNAQINTFLKGRLSGQHSGVKSFEKTQQASTFNNVMPMTVMVGVQEHIETSYDITLKADITEEEDNGSKRTVHFPPASGPI</sequence>
<evidence type="ECO:0000256" key="5">
    <source>
        <dbReference type="ARBA" id="ARBA00038359"/>
    </source>
</evidence>
<evidence type="ECO:0000256" key="4">
    <source>
        <dbReference type="ARBA" id="ARBA00023136"/>
    </source>
</evidence>
<keyword evidence="2 6" id="KW-0812">Transmembrane</keyword>
<comment type="subcellular location">
    <subcellularLocation>
        <location evidence="1">Membrane</location>
        <topology evidence="1">Multi-pass membrane protein</topology>
    </subcellularLocation>
</comment>
<keyword evidence="9" id="KW-1185">Reference proteome</keyword>
<name>A0ABR3A780_9AGAR</name>
<feature type="transmembrane region" description="Helical" evidence="6">
    <location>
        <begin position="155"/>
        <end position="176"/>
    </location>
</feature>
<comment type="caution">
    <text evidence="8">The sequence shown here is derived from an EMBL/GenBank/DDBJ whole genome shotgun (WGS) entry which is preliminary data.</text>
</comment>